<accession>A0A1J5MXY5</accession>
<dbReference type="AlphaFoldDB" id="A0A1J5MXY5"/>
<dbReference type="OrthoDB" id="5461365at2"/>
<evidence type="ECO:0000313" key="3">
    <source>
        <dbReference type="EMBL" id="OIQ51397.1"/>
    </source>
</evidence>
<keyword evidence="1" id="KW-0472">Membrane</keyword>
<sequence length="84" mass="9717">MLHHNWGFMYGPGHGWFMGGFGSLFGLLLIGLLVFLVIRLFQRPVSGSSARRDREDSMEILKRRYANGDISTEEFRNIRTQLKD</sequence>
<keyword evidence="1" id="KW-0812">Transmembrane</keyword>
<reference evidence="3 4" key="1">
    <citation type="submission" date="2015-09" db="EMBL/GenBank/DDBJ databases">
        <title>Genome of Desulfovibrio dechloracetivorans BerOc1, a mercury methylating strain isolated from highly hydrocarbons and metals contaminated coastal sediments.</title>
        <authorList>
            <person name="Goni Urriza M."/>
            <person name="Gassie C."/>
            <person name="Bouchez O."/>
            <person name="Klopp C."/>
            <person name="Ranchou-Peyruse A."/>
            <person name="Remy G."/>
        </authorList>
    </citation>
    <scope>NUCLEOTIDE SEQUENCE [LARGE SCALE GENOMIC DNA]</scope>
    <source>
        <strain evidence="3 4">BerOc1</strain>
    </source>
</reference>
<evidence type="ECO:0000259" key="2">
    <source>
        <dbReference type="Pfam" id="PF09851"/>
    </source>
</evidence>
<dbReference type="Proteomes" id="UP000181901">
    <property type="component" value="Unassembled WGS sequence"/>
</dbReference>
<gene>
    <name evidence="3" type="ORF">BerOc1_03350</name>
</gene>
<evidence type="ECO:0000313" key="4">
    <source>
        <dbReference type="Proteomes" id="UP000181901"/>
    </source>
</evidence>
<dbReference type="EMBL" id="LKAQ01000004">
    <property type="protein sequence ID" value="OIQ51397.1"/>
    <property type="molecule type" value="Genomic_DNA"/>
</dbReference>
<protein>
    <recommendedName>
        <fullName evidence="2">SHOCT domain-containing protein</fullName>
    </recommendedName>
</protein>
<comment type="caution">
    <text evidence="3">The sequence shown here is derived from an EMBL/GenBank/DDBJ whole genome shotgun (WGS) entry which is preliminary data.</text>
</comment>
<proteinExistence type="predicted"/>
<dbReference type="RefSeq" id="WP_071546881.1">
    <property type="nucleotide sequence ID" value="NZ_LKAQ01000004.1"/>
</dbReference>
<organism evidence="3 4">
    <name type="scientific">Pseudodesulfovibrio hydrargyri</name>
    <dbReference type="NCBI Taxonomy" id="2125990"/>
    <lineage>
        <taxon>Bacteria</taxon>
        <taxon>Pseudomonadati</taxon>
        <taxon>Thermodesulfobacteriota</taxon>
        <taxon>Desulfovibrionia</taxon>
        <taxon>Desulfovibrionales</taxon>
        <taxon>Desulfovibrionaceae</taxon>
    </lineage>
</organism>
<evidence type="ECO:0000256" key="1">
    <source>
        <dbReference type="SAM" id="Phobius"/>
    </source>
</evidence>
<feature type="domain" description="SHOCT" evidence="2">
    <location>
        <begin position="56"/>
        <end position="82"/>
    </location>
</feature>
<keyword evidence="4" id="KW-1185">Reference proteome</keyword>
<dbReference type="InterPro" id="IPR018649">
    <property type="entry name" value="SHOCT"/>
</dbReference>
<dbReference type="Pfam" id="PF09851">
    <property type="entry name" value="SHOCT"/>
    <property type="match status" value="1"/>
</dbReference>
<feature type="transmembrane region" description="Helical" evidence="1">
    <location>
        <begin position="20"/>
        <end position="41"/>
    </location>
</feature>
<keyword evidence="1" id="KW-1133">Transmembrane helix</keyword>
<name>A0A1J5MXY5_9BACT</name>